<name>A0A1I2T6I3_9EURY</name>
<dbReference type="OrthoDB" id="289788at2157"/>
<dbReference type="STRING" id="553467.SAMN04488063_2486"/>
<evidence type="ECO:0000259" key="1">
    <source>
        <dbReference type="Pfam" id="PF26405"/>
    </source>
</evidence>
<accession>A0A1I2T6I3</accession>
<dbReference type="Proteomes" id="UP000198876">
    <property type="component" value="Unassembled WGS sequence"/>
</dbReference>
<protein>
    <recommendedName>
        <fullName evidence="1">DUF8103 domain-containing protein</fullName>
    </recommendedName>
</protein>
<keyword evidence="3" id="KW-1185">Reference proteome</keyword>
<dbReference type="Pfam" id="PF26405">
    <property type="entry name" value="DUF8103"/>
    <property type="match status" value="1"/>
</dbReference>
<dbReference type="RefSeq" id="WP_092892614.1">
    <property type="nucleotide sequence ID" value="NZ_FOOQ01000002.1"/>
</dbReference>
<feature type="domain" description="DUF8103" evidence="1">
    <location>
        <begin position="1"/>
        <end position="88"/>
    </location>
</feature>
<dbReference type="AlphaFoldDB" id="A0A1I2T6I3"/>
<organism evidence="2 3">
    <name type="scientific">Halopelagius inordinatus</name>
    <dbReference type="NCBI Taxonomy" id="553467"/>
    <lineage>
        <taxon>Archaea</taxon>
        <taxon>Methanobacteriati</taxon>
        <taxon>Methanobacteriota</taxon>
        <taxon>Stenosarchaea group</taxon>
        <taxon>Halobacteria</taxon>
        <taxon>Halobacteriales</taxon>
        <taxon>Haloferacaceae</taxon>
    </lineage>
</organism>
<sequence length="92" mass="10318">MCDRSDDSSDALDELPDVDALDWTAVQSLLAADAETTRALQSYLARVHYRDDGATDLSSVKRHLREAIDRHESIAEELEFALAAVDERERVD</sequence>
<reference evidence="3" key="1">
    <citation type="submission" date="2016-10" db="EMBL/GenBank/DDBJ databases">
        <authorList>
            <person name="Varghese N."/>
            <person name="Submissions S."/>
        </authorList>
    </citation>
    <scope>NUCLEOTIDE SEQUENCE [LARGE SCALE GENOMIC DNA]</scope>
    <source>
        <strain evidence="3">CGMCC 1.7739</strain>
    </source>
</reference>
<dbReference type="InterPro" id="IPR058416">
    <property type="entry name" value="DUF8103"/>
</dbReference>
<evidence type="ECO:0000313" key="2">
    <source>
        <dbReference type="EMBL" id="SFG58116.1"/>
    </source>
</evidence>
<evidence type="ECO:0000313" key="3">
    <source>
        <dbReference type="Proteomes" id="UP000198876"/>
    </source>
</evidence>
<gene>
    <name evidence="2" type="ORF">SAMN04488063_2486</name>
</gene>
<proteinExistence type="predicted"/>
<dbReference type="EMBL" id="FOOQ01000002">
    <property type="protein sequence ID" value="SFG58116.1"/>
    <property type="molecule type" value="Genomic_DNA"/>
</dbReference>